<dbReference type="InterPro" id="IPR002575">
    <property type="entry name" value="Aminoglycoside_PTrfase"/>
</dbReference>
<organism evidence="2 3">
    <name type="scientific">Apiosordaria backusii</name>
    <dbReference type="NCBI Taxonomy" id="314023"/>
    <lineage>
        <taxon>Eukaryota</taxon>
        <taxon>Fungi</taxon>
        <taxon>Dikarya</taxon>
        <taxon>Ascomycota</taxon>
        <taxon>Pezizomycotina</taxon>
        <taxon>Sordariomycetes</taxon>
        <taxon>Sordariomycetidae</taxon>
        <taxon>Sordariales</taxon>
        <taxon>Lasiosphaeriaceae</taxon>
        <taxon>Apiosordaria</taxon>
    </lineage>
</organism>
<dbReference type="SUPFAM" id="SSF56112">
    <property type="entry name" value="Protein kinase-like (PK-like)"/>
    <property type="match status" value="1"/>
</dbReference>
<name>A0AA40A6T2_9PEZI</name>
<dbReference type="PANTHER" id="PTHR21310:SF13">
    <property type="entry name" value="AMINOGLYCOSIDE PHOSPHOTRANSFERASE DOMAIN-CONTAINING PROTEIN"/>
    <property type="match status" value="1"/>
</dbReference>
<reference evidence="2" key="1">
    <citation type="submission" date="2023-06" db="EMBL/GenBank/DDBJ databases">
        <title>Genome-scale phylogeny and comparative genomics of the fungal order Sordariales.</title>
        <authorList>
            <consortium name="Lawrence Berkeley National Laboratory"/>
            <person name="Hensen N."/>
            <person name="Bonometti L."/>
            <person name="Westerberg I."/>
            <person name="Brannstrom I.O."/>
            <person name="Guillou S."/>
            <person name="Cros-Aarteil S."/>
            <person name="Calhoun S."/>
            <person name="Haridas S."/>
            <person name="Kuo A."/>
            <person name="Mondo S."/>
            <person name="Pangilinan J."/>
            <person name="Riley R."/>
            <person name="Labutti K."/>
            <person name="Andreopoulos B."/>
            <person name="Lipzen A."/>
            <person name="Chen C."/>
            <person name="Yanf M."/>
            <person name="Daum C."/>
            <person name="Ng V."/>
            <person name="Clum A."/>
            <person name="Steindorff A."/>
            <person name="Ohm R."/>
            <person name="Martin F."/>
            <person name="Silar P."/>
            <person name="Natvig D."/>
            <person name="Lalanne C."/>
            <person name="Gautier V."/>
            <person name="Ament-Velasquez S.L."/>
            <person name="Kruys A."/>
            <person name="Hutchinson M.I."/>
            <person name="Powell A.J."/>
            <person name="Barry K."/>
            <person name="Miller A.N."/>
            <person name="Grigoriev I.V."/>
            <person name="Debuchy R."/>
            <person name="Gladieux P."/>
            <person name="Thoren M.H."/>
            <person name="Johannesson H."/>
        </authorList>
    </citation>
    <scope>NUCLEOTIDE SEQUENCE</scope>
    <source>
        <strain evidence="2">CBS 540.89</strain>
    </source>
</reference>
<dbReference type="Pfam" id="PF01636">
    <property type="entry name" value="APH"/>
    <property type="match status" value="1"/>
</dbReference>
<evidence type="ECO:0000259" key="1">
    <source>
        <dbReference type="Pfam" id="PF01636"/>
    </source>
</evidence>
<protein>
    <recommendedName>
        <fullName evidence="1">Aminoglycoside phosphotransferase domain-containing protein</fullName>
    </recommendedName>
</protein>
<evidence type="ECO:0000313" key="2">
    <source>
        <dbReference type="EMBL" id="KAK0710364.1"/>
    </source>
</evidence>
<dbReference type="PANTHER" id="PTHR21310">
    <property type="entry name" value="AMINOGLYCOSIDE PHOSPHOTRANSFERASE-RELATED-RELATED"/>
    <property type="match status" value="1"/>
</dbReference>
<comment type="caution">
    <text evidence="2">The sequence shown here is derived from an EMBL/GenBank/DDBJ whole genome shotgun (WGS) entry which is preliminary data.</text>
</comment>
<sequence>MSMEQKVVFTKRVATFQAELSGRGKPESLFRDIGTLDPRKVDQVDQGHDAEDLDKVSPGLLVSHEFFMGDHLYYDIPRGPFRSSHDWLSAVLNIIIVHQTAVLEKTDDEDEKEDAEEILPVARKLLSLVPKVFPPHLDEAETTALYHHDLHLNNILVNEEGEITAVLDWECVSAMPLWMATMVPKFLDEPVREEEPQRDMYMDEIPEKCNDENEGKNELYFIHRMEYETTQLRKVYNATLRELWPEWPLEESYVELDFFQAISQCDGIWVKKAGRWADCMEKGQTLRFEDLWGGGLGLKQQ</sequence>
<dbReference type="InterPro" id="IPR011009">
    <property type="entry name" value="Kinase-like_dom_sf"/>
</dbReference>
<dbReference type="Proteomes" id="UP001172159">
    <property type="component" value="Unassembled WGS sequence"/>
</dbReference>
<evidence type="ECO:0000313" key="3">
    <source>
        <dbReference type="Proteomes" id="UP001172159"/>
    </source>
</evidence>
<dbReference type="Gene3D" id="3.90.1200.10">
    <property type="match status" value="1"/>
</dbReference>
<keyword evidence="3" id="KW-1185">Reference proteome</keyword>
<accession>A0AA40A6T2</accession>
<gene>
    <name evidence="2" type="ORF">B0T21DRAFT_376475</name>
</gene>
<proteinExistence type="predicted"/>
<dbReference type="InterPro" id="IPR051678">
    <property type="entry name" value="AGP_Transferase"/>
</dbReference>
<dbReference type="EMBL" id="JAUKTV010000017">
    <property type="protein sequence ID" value="KAK0710364.1"/>
    <property type="molecule type" value="Genomic_DNA"/>
</dbReference>
<feature type="domain" description="Aminoglycoside phosphotransferase" evidence="1">
    <location>
        <begin position="109"/>
        <end position="178"/>
    </location>
</feature>
<dbReference type="AlphaFoldDB" id="A0AA40A6T2"/>